<dbReference type="WBParaSite" id="HCON_00047250-00001">
    <property type="protein sequence ID" value="HCON_00047250-00001"/>
    <property type="gene ID" value="HCON_00047250"/>
</dbReference>
<accession>A0A7I4Y3D2</accession>
<dbReference type="OrthoDB" id="410104at2759"/>
<keyword evidence="1" id="KW-1185">Reference proteome</keyword>
<organism evidence="1 2">
    <name type="scientific">Haemonchus contortus</name>
    <name type="common">Barber pole worm</name>
    <dbReference type="NCBI Taxonomy" id="6289"/>
    <lineage>
        <taxon>Eukaryota</taxon>
        <taxon>Metazoa</taxon>
        <taxon>Ecdysozoa</taxon>
        <taxon>Nematoda</taxon>
        <taxon>Chromadorea</taxon>
        <taxon>Rhabditida</taxon>
        <taxon>Rhabditina</taxon>
        <taxon>Rhabditomorpha</taxon>
        <taxon>Strongyloidea</taxon>
        <taxon>Trichostrongylidae</taxon>
        <taxon>Haemonchus</taxon>
    </lineage>
</organism>
<evidence type="ECO:0000313" key="1">
    <source>
        <dbReference type="Proteomes" id="UP000025227"/>
    </source>
</evidence>
<evidence type="ECO:0000313" key="2">
    <source>
        <dbReference type="WBParaSite" id="HCON_00047250-00001"/>
    </source>
</evidence>
<reference evidence="2" key="1">
    <citation type="submission" date="2020-12" db="UniProtKB">
        <authorList>
            <consortium name="WormBaseParasite"/>
        </authorList>
    </citation>
    <scope>IDENTIFICATION</scope>
    <source>
        <strain evidence="2">MHco3</strain>
    </source>
</reference>
<protein>
    <submittedName>
        <fullName evidence="2">Reverse transcriptase domain-containing protein</fullName>
    </submittedName>
</protein>
<sequence>MEWDEQGEWLSEFIMSTLPIHDNWQFQKLSQLQRTWESLVRQFHKEIDHIIFNRRFCLSDVAVVPRFYADHRLLRAGFCFSVRVERAMKFRKQSLKTFINWSHFASLANEWKIPLFITSIKNHRPVEHLHDSARKAENLQVAKRRLSSEALELIHRRRIARATGNHHQTSELAKLCREAIKEDLKEGRAAAVDQADEAGKSIRKARGSFSNYKTKMTSLHRPGGTVHTLTNSLEYRERQLHTRISPFYKEVIINVKRGVRQGDTSSSKLFSAALENIMRHLEWEDLGAKFDGRYLHLLRFADDIEHRASGTNAGRV</sequence>
<dbReference type="AlphaFoldDB" id="A0A7I4Y3D2"/>
<name>A0A7I4Y3D2_HAECO</name>
<dbReference type="Proteomes" id="UP000025227">
    <property type="component" value="Unplaced"/>
</dbReference>
<proteinExistence type="predicted"/>